<protein>
    <submittedName>
        <fullName evidence="3">Multiple epidermal growth factor-like domains 10</fullName>
    </submittedName>
</protein>
<evidence type="ECO:0000313" key="4">
    <source>
        <dbReference type="Proteomes" id="UP000762676"/>
    </source>
</evidence>
<sequence>MDRTMPVTALMAPAPMVVKTVIEVTCAIHHVILENTDLTVHKSVTPTVLGWTMSVTILLGPAPMDVKTVTEGICVTRRVLSGSMNIAVYKPAIINVLGRTMPVTTLMGPALMAVKTVMSGTCAKDQVSNPGPLDPKAERLPLDHDATRTCSVGKYGPSCSKTCNTNCAGSDNACDHINGTCTNGCEDGYRSNMCDKLCPIGKYGSRCLQTCNTNCAGTDDACDHINGTCTNGCEDGYIGEKCDRNCLPGTYGLDCKMNCSIHCAGPDHACNSASGSCDLGCEPGYQESQCLEICPKGRYGLGCNQTCSIQCAGPGNPCHHVNGSCYLGCVHDDQSLICGSEKKSVTTNAGVDYNQSTDREGLHEYNRSTQNTWGIAATVVAVIIACAAAVVIVLLVRRNRNTSKGQTDPTSSSTIAQNMELELKCNVQVESKHGQEEDGTSKIEDPGNAIHWLKALSNLFTCTKPTVTIMQPQTKWSKTLKPVRIHYPTT</sequence>
<dbReference type="Gene3D" id="2.170.300.10">
    <property type="entry name" value="Tie2 ligand-binding domain superfamily"/>
    <property type="match status" value="1"/>
</dbReference>
<feature type="transmembrane region" description="Helical" evidence="2">
    <location>
        <begin position="373"/>
        <end position="396"/>
    </location>
</feature>
<organism evidence="3 4">
    <name type="scientific">Elysia marginata</name>
    <dbReference type="NCBI Taxonomy" id="1093978"/>
    <lineage>
        <taxon>Eukaryota</taxon>
        <taxon>Metazoa</taxon>
        <taxon>Spiralia</taxon>
        <taxon>Lophotrochozoa</taxon>
        <taxon>Mollusca</taxon>
        <taxon>Gastropoda</taxon>
        <taxon>Heterobranchia</taxon>
        <taxon>Euthyneura</taxon>
        <taxon>Panpulmonata</taxon>
        <taxon>Sacoglossa</taxon>
        <taxon>Placobranchoidea</taxon>
        <taxon>Plakobranchidae</taxon>
        <taxon>Elysia</taxon>
    </lineage>
</organism>
<comment type="caution">
    <text evidence="3">The sequence shown here is derived from an EMBL/GenBank/DDBJ whole genome shotgun (WGS) entry which is preliminary data.</text>
</comment>
<name>A0AAV4IMJ7_9GAST</name>
<keyword evidence="2" id="KW-0472">Membrane</keyword>
<dbReference type="Proteomes" id="UP000762676">
    <property type="component" value="Unassembled WGS sequence"/>
</dbReference>
<accession>A0AAV4IMJ7</accession>
<evidence type="ECO:0000313" key="3">
    <source>
        <dbReference type="EMBL" id="GFS10507.1"/>
    </source>
</evidence>
<dbReference type="InterPro" id="IPR042635">
    <property type="entry name" value="MEGF10/SREC1/2-like"/>
</dbReference>
<dbReference type="EMBL" id="BMAT01009630">
    <property type="protein sequence ID" value="GFS10507.1"/>
    <property type="molecule type" value="Genomic_DNA"/>
</dbReference>
<dbReference type="AlphaFoldDB" id="A0AAV4IMJ7"/>
<gene>
    <name evidence="3" type="ORF">ElyMa_004810900</name>
</gene>
<keyword evidence="2" id="KW-0812">Transmembrane</keyword>
<dbReference type="PANTHER" id="PTHR24043">
    <property type="entry name" value="SCAVENGER RECEPTOR CLASS F"/>
    <property type="match status" value="1"/>
</dbReference>
<reference evidence="3 4" key="1">
    <citation type="journal article" date="2021" name="Elife">
        <title>Chloroplast acquisition without the gene transfer in kleptoplastic sea slugs, Plakobranchus ocellatus.</title>
        <authorList>
            <person name="Maeda T."/>
            <person name="Takahashi S."/>
            <person name="Yoshida T."/>
            <person name="Shimamura S."/>
            <person name="Takaki Y."/>
            <person name="Nagai Y."/>
            <person name="Toyoda A."/>
            <person name="Suzuki Y."/>
            <person name="Arimoto A."/>
            <person name="Ishii H."/>
            <person name="Satoh N."/>
            <person name="Nishiyama T."/>
            <person name="Hasebe M."/>
            <person name="Maruyama T."/>
            <person name="Minagawa J."/>
            <person name="Obokata J."/>
            <person name="Shigenobu S."/>
        </authorList>
    </citation>
    <scope>NUCLEOTIDE SEQUENCE [LARGE SCALE GENOMIC DNA]</scope>
</reference>
<evidence type="ECO:0000256" key="1">
    <source>
        <dbReference type="ARBA" id="ARBA00022536"/>
    </source>
</evidence>
<dbReference type="GO" id="GO:0005044">
    <property type="term" value="F:scavenger receptor activity"/>
    <property type="evidence" value="ECO:0007669"/>
    <property type="project" value="InterPro"/>
</dbReference>
<keyword evidence="4" id="KW-1185">Reference proteome</keyword>
<dbReference type="PANTHER" id="PTHR24043:SF8">
    <property type="entry name" value="EGF-LIKE DOMAIN-CONTAINING PROTEIN"/>
    <property type="match status" value="1"/>
</dbReference>
<proteinExistence type="predicted"/>
<keyword evidence="1" id="KW-0245">EGF-like domain</keyword>
<evidence type="ECO:0000256" key="2">
    <source>
        <dbReference type="SAM" id="Phobius"/>
    </source>
</evidence>
<keyword evidence="2" id="KW-1133">Transmembrane helix</keyword>